<protein>
    <recommendedName>
        <fullName evidence="1">Rho-GAP domain-containing protein</fullName>
    </recommendedName>
</protein>
<evidence type="ECO:0000313" key="2">
    <source>
        <dbReference type="EMBL" id="VDN10851.1"/>
    </source>
</evidence>
<organism evidence="2 3">
    <name type="scientific">Dibothriocephalus latus</name>
    <name type="common">Fish tapeworm</name>
    <name type="synonym">Diphyllobothrium latum</name>
    <dbReference type="NCBI Taxonomy" id="60516"/>
    <lineage>
        <taxon>Eukaryota</taxon>
        <taxon>Metazoa</taxon>
        <taxon>Spiralia</taxon>
        <taxon>Lophotrochozoa</taxon>
        <taxon>Platyhelminthes</taxon>
        <taxon>Cestoda</taxon>
        <taxon>Eucestoda</taxon>
        <taxon>Diphyllobothriidea</taxon>
        <taxon>Diphyllobothriidae</taxon>
        <taxon>Dibothriocephalus</taxon>
    </lineage>
</organism>
<dbReference type="OrthoDB" id="10033734at2759"/>
<evidence type="ECO:0000313" key="3">
    <source>
        <dbReference type="Proteomes" id="UP000281553"/>
    </source>
</evidence>
<proteinExistence type="predicted"/>
<keyword evidence="3" id="KW-1185">Reference proteome</keyword>
<dbReference type="Proteomes" id="UP000281553">
    <property type="component" value="Unassembled WGS sequence"/>
</dbReference>
<name>A0A3P7LXB0_DIBLA</name>
<dbReference type="InterPro" id="IPR000198">
    <property type="entry name" value="RhoGAP_dom"/>
</dbReference>
<dbReference type="SUPFAM" id="SSF48350">
    <property type="entry name" value="GTPase activation domain, GAP"/>
    <property type="match status" value="1"/>
</dbReference>
<dbReference type="GO" id="GO:0007165">
    <property type="term" value="P:signal transduction"/>
    <property type="evidence" value="ECO:0007669"/>
    <property type="project" value="InterPro"/>
</dbReference>
<reference evidence="2 3" key="1">
    <citation type="submission" date="2018-11" db="EMBL/GenBank/DDBJ databases">
        <authorList>
            <consortium name="Pathogen Informatics"/>
        </authorList>
    </citation>
    <scope>NUCLEOTIDE SEQUENCE [LARGE SCALE GENOMIC DNA]</scope>
</reference>
<dbReference type="Gene3D" id="1.10.555.10">
    <property type="entry name" value="Rho GTPase activation protein"/>
    <property type="match status" value="1"/>
</dbReference>
<sequence>MYFPDHLNRLNFSQTVQQEIATPENTSMFAQGIPPSVMFHNVAIMVLATSFPSRYDLAHHIQNTGLLYNSFDRCSEKTPTRATSLTGACANELANKIAPNPTFGERFHGKHSVTTEEVFAATLLEQRKSSEHPGVPRVLVDMIKVFRLHRLEAEGLDRILGWLSKVREIRDLANFNTGLCFDQLSSDRQSFDSRAMSSAIKHSLTVLPASLLDADVFAAAMTEDLSRSLWTPVGLAITLVRMLVASASSIDCSGGKKADDRERGWRLVTLNFAMRRFREVVGLHGINCMSPRAVALSLARCLFGTVYNSEINSQVLEFLFEHWPRAVKWSTPPGQQLGVRRESTMVFFGCLTLCMSEDVKNGAQHSTHANHENDVNNVAYWRYRHPVLHCLQEIGIAEIVWKIQGYSHRNQMKTLSASITIVSANYKL</sequence>
<accession>A0A3P7LXB0</accession>
<evidence type="ECO:0000259" key="1">
    <source>
        <dbReference type="PROSITE" id="PS50238"/>
    </source>
</evidence>
<dbReference type="EMBL" id="UYRU01050116">
    <property type="protein sequence ID" value="VDN10851.1"/>
    <property type="molecule type" value="Genomic_DNA"/>
</dbReference>
<dbReference type="InterPro" id="IPR008936">
    <property type="entry name" value="Rho_GTPase_activation_prot"/>
</dbReference>
<feature type="domain" description="Rho-GAP" evidence="1">
    <location>
        <begin position="121"/>
        <end position="327"/>
    </location>
</feature>
<dbReference type="PROSITE" id="PS50238">
    <property type="entry name" value="RHOGAP"/>
    <property type="match status" value="1"/>
</dbReference>
<dbReference type="AlphaFoldDB" id="A0A3P7LXB0"/>
<gene>
    <name evidence="2" type="ORF">DILT_LOCUS6682</name>
</gene>